<reference evidence="1" key="1">
    <citation type="submission" date="2023-10" db="EMBL/GenBank/DDBJ databases">
        <title>Genome assembly of Pristionchus species.</title>
        <authorList>
            <person name="Yoshida K."/>
            <person name="Sommer R.J."/>
        </authorList>
    </citation>
    <scope>NUCLEOTIDE SEQUENCE</scope>
    <source>
        <strain evidence="1">RS0144</strain>
    </source>
</reference>
<evidence type="ECO:0000313" key="1">
    <source>
        <dbReference type="EMBL" id="GMS78698.1"/>
    </source>
</evidence>
<keyword evidence="2" id="KW-1185">Reference proteome</keyword>
<comment type="caution">
    <text evidence="1">The sequence shown here is derived from an EMBL/GenBank/DDBJ whole genome shotgun (WGS) entry which is preliminary data.</text>
</comment>
<dbReference type="EMBL" id="BTSX01000001">
    <property type="protein sequence ID" value="GMS78698.1"/>
    <property type="molecule type" value="Genomic_DNA"/>
</dbReference>
<accession>A0AAV5S9K4</accession>
<feature type="non-terminal residue" evidence="1">
    <location>
        <position position="93"/>
    </location>
</feature>
<dbReference type="Proteomes" id="UP001432027">
    <property type="component" value="Unassembled WGS sequence"/>
</dbReference>
<proteinExistence type="predicted"/>
<organism evidence="1 2">
    <name type="scientific">Pristionchus entomophagus</name>
    <dbReference type="NCBI Taxonomy" id="358040"/>
    <lineage>
        <taxon>Eukaryota</taxon>
        <taxon>Metazoa</taxon>
        <taxon>Ecdysozoa</taxon>
        <taxon>Nematoda</taxon>
        <taxon>Chromadorea</taxon>
        <taxon>Rhabditida</taxon>
        <taxon>Rhabditina</taxon>
        <taxon>Diplogasteromorpha</taxon>
        <taxon>Diplogasteroidea</taxon>
        <taxon>Neodiplogasteridae</taxon>
        <taxon>Pristionchus</taxon>
    </lineage>
</organism>
<name>A0AAV5S9K4_9BILA</name>
<protein>
    <submittedName>
        <fullName evidence="1">Uncharacterized protein</fullName>
    </submittedName>
</protein>
<evidence type="ECO:0000313" key="2">
    <source>
        <dbReference type="Proteomes" id="UP001432027"/>
    </source>
</evidence>
<dbReference type="AlphaFoldDB" id="A0AAV5S9K4"/>
<sequence>MYSDGERSIFRIPIEVKNCDMKSGRRKEQAFELYMNEVDAVEPRVKKIIERGLRKKYGSTFENNFKTERHYPKDTTSIDDSETTLLRQAFMLN</sequence>
<gene>
    <name evidence="1" type="ORF">PENTCL1PPCAC_873</name>
</gene>